<evidence type="ECO:0000313" key="1">
    <source>
        <dbReference type="EMBL" id="EST41563.1"/>
    </source>
</evidence>
<proteinExistence type="predicted"/>
<reference evidence="2" key="2">
    <citation type="submission" date="2020-12" db="EMBL/GenBank/DDBJ databases">
        <title>New Spironucleus salmonicida genome in near-complete chromosomes.</title>
        <authorList>
            <person name="Xu F."/>
            <person name="Kurt Z."/>
            <person name="Jimenez-Gonzalez A."/>
            <person name="Astvaldsson A."/>
            <person name="Andersson J.O."/>
            <person name="Svard S.G."/>
        </authorList>
    </citation>
    <scope>NUCLEOTIDE SEQUENCE</scope>
    <source>
        <strain evidence="2">ATCC 50377</strain>
    </source>
</reference>
<protein>
    <recommendedName>
        <fullName evidence="4">Myb-like DNA-binding domain-containing protein</fullName>
    </recommendedName>
</protein>
<dbReference type="EMBL" id="KI546169">
    <property type="protein sequence ID" value="EST41563.1"/>
    <property type="molecule type" value="Genomic_DNA"/>
</dbReference>
<reference evidence="1 2" key="1">
    <citation type="journal article" date="2014" name="PLoS Genet.">
        <title>The Genome of Spironucleus salmonicida Highlights a Fish Pathogen Adapted to Fluctuating Environments.</title>
        <authorList>
            <person name="Xu F."/>
            <person name="Jerlstrom-Hultqvist J."/>
            <person name="Einarsson E."/>
            <person name="Astvaldsson A."/>
            <person name="Svard S.G."/>
            <person name="Andersson J.O."/>
        </authorList>
    </citation>
    <scope>NUCLEOTIDE SEQUENCE</scope>
    <source>
        <strain evidence="2">ATCC 50377</strain>
    </source>
</reference>
<sequence length="109" mass="12683">MTQKTNPVPYHNWSDEEVYQLNEGIRLYGIKFAHIQQAFLPHISAQIIKNKYYKLYKKGEITPSNIESKQYSNAHSGSHTGINTPKDFPDQVDIDFMLADLNQILKRMQ</sequence>
<dbReference type="Proteomes" id="UP000018208">
    <property type="component" value="Unassembled WGS sequence"/>
</dbReference>
<dbReference type="VEuPathDB" id="GiardiaDB:SS50377_28617"/>
<evidence type="ECO:0008006" key="4">
    <source>
        <dbReference type="Google" id="ProtNLM"/>
    </source>
</evidence>
<evidence type="ECO:0000313" key="3">
    <source>
        <dbReference type="Proteomes" id="UP000018208"/>
    </source>
</evidence>
<dbReference type="InterPro" id="IPR009057">
    <property type="entry name" value="Homeodomain-like_sf"/>
</dbReference>
<dbReference type="Gene3D" id="1.10.10.60">
    <property type="entry name" value="Homeodomain-like"/>
    <property type="match status" value="1"/>
</dbReference>
<dbReference type="SUPFAM" id="SSF46689">
    <property type="entry name" value="Homeodomain-like"/>
    <property type="match status" value="1"/>
</dbReference>
<gene>
    <name evidence="1" type="ORF">SS50377_18904</name>
    <name evidence="2" type="ORF">SS50377_28617</name>
</gene>
<dbReference type="AlphaFoldDB" id="V6LBD8"/>
<organism evidence="1">
    <name type="scientific">Spironucleus salmonicida</name>
    <dbReference type="NCBI Taxonomy" id="348837"/>
    <lineage>
        <taxon>Eukaryota</taxon>
        <taxon>Metamonada</taxon>
        <taxon>Diplomonadida</taxon>
        <taxon>Hexamitidae</taxon>
        <taxon>Hexamitinae</taxon>
        <taxon>Spironucleus</taxon>
    </lineage>
</organism>
<accession>V6LBD8</accession>
<name>V6LBD8_9EUKA</name>
<keyword evidence="3" id="KW-1185">Reference proteome</keyword>
<dbReference type="EMBL" id="AUWU02000009">
    <property type="protein sequence ID" value="KAH0569661.1"/>
    <property type="molecule type" value="Genomic_DNA"/>
</dbReference>
<evidence type="ECO:0000313" key="2">
    <source>
        <dbReference type="EMBL" id="KAH0569661.1"/>
    </source>
</evidence>